<dbReference type="AlphaFoldDB" id="U2YVA6"/>
<dbReference type="InterPro" id="IPR016169">
    <property type="entry name" value="FAD-bd_PCMH_sub2"/>
</dbReference>
<dbReference type="EMBL" id="BATA01000032">
    <property type="protein sequence ID" value="GAD52707.1"/>
    <property type="molecule type" value="Genomic_DNA"/>
</dbReference>
<dbReference type="PANTHER" id="PTHR11748">
    <property type="entry name" value="D-LACTATE DEHYDROGENASE"/>
    <property type="match status" value="1"/>
</dbReference>
<dbReference type="Proteomes" id="UP000016986">
    <property type="component" value="Unassembled WGS sequence"/>
</dbReference>
<evidence type="ECO:0000313" key="9">
    <source>
        <dbReference type="EMBL" id="GAD52707.1"/>
    </source>
</evidence>
<evidence type="ECO:0000256" key="1">
    <source>
        <dbReference type="ARBA" id="ARBA00001974"/>
    </source>
</evidence>
<protein>
    <recommendedName>
        <fullName evidence="7">D-lactate dehydrogenase (cytochrome)</fullName>
        <ecNumber evidence="7">1.1.2.4</ecNumber>
    </recommendedName>
</protein>
<evidence type="ECO:0000313" key="10">
    <source>
        <dbReference type="Proteomes" id="UP000016986"/>
    </source>
</evidence>
<dbReference type="InterPro" id="IPR036318">
    <property type="entry name" value="FAD-bd_PCMH-like_sf"/>
</dbReference>
<evidence type="ECO:0000256" key="3">
    <source>
        <dbReference type="ARBA" id="ARBA00022630"/>
    </source>
</evidence>
<dbReference type="GO" id="GO:0004458">
    <property type="term" value="F:D-lactate dehydrogenase (cytochrome) activity"/>
    <property type="evidence" value="ECO:0007669"/>
    <property type="project" value="UniProtKB-EC"/>
</dbReference>
<keyword evidence="5" id="KW-0809">Transit peptide</keyword>
<dbReference type="GO" id="GO:0071949">
    <property type="term" value="F:FAD binding"/>
    <property type="evidence" value="ECO:0007669"/>
    <property type="project" value="InterPro"/>
</dbReference>
<dbReference type="Gene3D" id="3.30.465.10">
    <property type="match status" value="1"/>
</dbReference>
<proteinExistence type="inferred from homology"/>
<dbReference type="EC" id="1.1.2.4" evidence="7"/>
<dbReference type="GO" id="GO:1903457">
    <property type="term" value="P:lactate catabolic process"/>
    <property type="evidence" value="ECO:0007669"/>
    <property type="project" value="TreeGrafter"/>
</dbReference>
<keyword evidence="10" id="KW-1185">Reference proteome</keyword>
<dbReference type="PROSITE" id="PS51387">
    <property type="entry name" value="FAD_PCMH"/>
    <property type="match status" value="1"/>
</dbReference>
<dbReference type="FunFam" id="1.10.45.10:FF:000001">
    <property type="entry name" value="D-lactate dehydrogenase mitochondrial"/>
    <property type="match status" value="1"/>
</dbReference>
<evidence type="ECO:0000256" key="2">
    <source>
        <dbReference type="ARBA" id="ARBA00008000"/>
    </source>
</evidence>
<dbReference type="Gene3D" id="1.10.45.10">
    <property type="entry name" value="Vanillyl-alcohol Oxidase, Chain A, domain 4"/>
    <property type="match status" value="1"/>
</dbReference>
<evidence type="ECO:0000259" key="8">
    <source>
        <dbReference type="PROSITE" id="PS51387"/>
    </source>
</evidence>
<dbReference type="SUPFAM" id="SSF56176">
    <property type="entry name" value="FAD-binding/transporter-associated domain-like"/>
    <property type="match status" value="1"/>
</dbReference>
<evidence type="ECO:0000256" key="4">
    <source>
        <dbReference type="ARBA" id="ARBA00022827"/>
    </source>
</evidence>
<dbReference type="RefSeq" id="WP_021780210.1">
    <property type="nucleotide sequence ID" value="NZ_BATA01000032.1"/>
</dbReference>
<dbReference type="FunFam" id="3.30.70.2740:FF:000001">
    <property type="entry name" value="D-lactate dehydrogenase mitochondrial"/>
    <property type="match status" value="1"/>
</dbReference>
<keyword evidence="4" id="KW-0274">FAD</keyword>
<sequence>MTHDVAFLDALSLDGRVETDRETLEAYSHDESPHPPSLPDAVVHAASTDDVSAVLAACEERGVPVTPRSGGSSIEGNPIPTAGGVLLDTFPMDDVEVHAADRLAIAEPGVVYDDLNDVLAEYGLRFAPGIAAGDRATVGGMVANDASGLNAVKYGVTGDHVRRLTVVLADGRVLRFGRDVAKSASGYRLKDLLVGSEGTLGVVTEVALSLEPVPKTRRAALAAFPTRGAAGEAVAHVMASRLTPGAIEYLDADAVALLNETNDAGLPEAPHVLVELHGTTDAGVETDLDVVRDACTDAECESFETASETEIDRLWAARRDVYPAACDYREDATVAFIGDVVVPVSRYPEIVERAAALADDLGIAAPCVGHAGDGNLHFLPIADLDDEDEFGRAMELNDRMVRAAIEMGGTSTGEHGVGVGKREFMREEHDGAVDVMRDLKETLDPAGILNPGKVLPEE</sequence>
<dbReference type="Gene3D" id="3.30.70.2740">
    <property type="match status" value="1"/>
</dbReference>
<dbReference type="Pfam" id="PF01565">
    <property type="entry name" value="FAD_binding_4"/>
    <property type="match status" value="1"/>
</dbReference>
<gene>
    <name evidence="9" type="ORF">MBEHAL_1467</name>
</gene>
<dbReference type="InterPro" id="IPR016164">
    <property type="entry name" value="FAD-linked_Oxase-like_C"/>
</dbReference>
<dbReference type="PANTHER" id="PTHR11748:SF111">
    <property type="entry name" value="D-LACTATE DEHYDROGENASE, MITOCHONDRIAL-RELATED"/>
    <property type="match status" value="1"/>
</dbReference>
<comment type="similarity">
    <text evidence="2">Belongs to the FAD-binding oxidoreductase/transferase type 4 family.</text>
</comment>
<reference evidence="9 10" key="1">
    <citation type="submission" date="2013-09" db="EMBL/GenBank/DDBJ databases">
        <title>Whole genome sequencing of Halarchaeum acidiphilum strain MH1-52-1.</title>
        <authorList>
            <person name="Shimane Y."/>
            <person name="Minegishi H."/>
            <person name="Nishi S."/>
            <person name="Echigo A."/>
            <person name="Shuto A."/>
            <person name="Konishi M."/>
            <person name="Ito T."/>
            <person name="Ohkuma M."/>
            <person name="Ohta Y."/>
            <person name="Nagano Y."/>
            <person name="Tsubouchi T."/>
            <person name="Mori K."/>
            <person name="Usui K."/>
            <person name="Kamekura M."/>
            <person name="Usami R."/>
            <person name="Takaki Y."/>
            <person name="Hatada Y."/>
        </authorList>
    </citation>
    <scope>NUCLEOTIDE SEQUENCE [LARGE SCALE GENOMIC DNA]</scope>
    <source>
        <strain evidence="9 10">JCM 16109</strain>
    </source>
</reference>
<dbReference type="InterPro" id="IPR004113">
    <property type="entry name" value="FAD-bd_oxidored_4_C"/>
</dbReference>
<comment type="caution">
    <text evidence="9">The sequence shown here is derived from an EMBL/GenBank/DDBJ whole genome shotgun (WGS) entry which is preliminary data.</text>
</comment>
<dbReference type="Pfam" id="PF02913">
    <property type="entry name" value="FAD-oxidase_C"/>
    <property type="match status" value="1"/>
</dbReference>
<dbReference type="GO" id="GO:0008720">
    <property type="term" value="F:D-lactate dehydrogenase (NAD+) activity"/>
    <property type="evidence" value="ECO:0007669"/>
    <property type="project" value="TreeGrafter"/>
</dbReference>
<dbReference type="InterPro" id="IPR016166">
    <property type="entry name" value="FAD-bd_PCMH"/>
</dbReference>
<name>U2YVA6_9EURY</name>
<dbReference type="SUPFAM" id="SSF55103">
    <property type="entry name" value="FAD-linked oxidases, C-terminal domain"/>
    <property type="match status" value="1"/>
</dbReference>
<dbReference type="OrthoDB" id="26910at2157"/>
<feature type="domain" description="FAD-binding PCMH-type" evidence="8">
    <location>
        <begin position="35"/>
        <end position="213"/>
    </location>
</feature>
<evidence type="ECO:0000256" key="7">
    <source>
        <dbReference type="ARBA" id="ARBA00038897"/>
    </source>
</evidence>
<comment type="cofactor">
    <cofactor evidence="1">
        <name>FAD</name>
        <dbReference type="ChEBI" id="CHEBI:57692"/>
    </cofactor>
</comment>
<dbReference type="InterPro" id="IPR006094">
    <property type="entry name" value="Oxid_FAD_bind_N"/>
</dbReference>
<keyword evidence="3" id="KW-0285">Flavoprotein</keyword>
<dbReference type="InterPro" id="IPR016171">
    <property type="entry name" value="Vanillyl_alc_oxidase_C-sub2"/>
</dbReference>
<accession>U2YVA6</accession>
<dbReference type="eggNOG" id="arCOG00337">
    <property type="taxonomic scope" value="Archaea"/>
</dbReference>
<evidence type="ECO:0000256" key="6">
    <source>
        <dbReference type="ARBA" id="ARBA00023002"/>
    </source>
</evidence>
<keyword evidence="6" id="KW-0560">Oxidoreductase</keyword>
<organism evidence="9 10">
    <name type="scientific">Halarchaeum acidiphilum MH1-52-1</name>
    <dbReference type="NCBI Taxonomy" id="1261545"/>
    <lineage>
        <taxon>Archaea</taxon>
        <taxon>Methanobacteriati</taxon>
        <taxon>Methanobacteriota</taxon>
        <taxon>Stenosarchaea group</taxon>
        <taxon>Halobacteria</taxon>
        <taxon>Halobacteriales</taxon>
        <taxon>Halobacteriaceae</taxon>
    </lineage>
</organism>
<evidence type="ECO:0000256" key="5">
    <source>
        <dbReference type="ARBA" id="ARBA00022946"/>
    </source>
</evidence>